<reference evidence="1 2" key="1">
    <citation type="submission" date="2013-02" db="EMBL/GenBank/DDBJ databases">
        <title>The complete genome sequence of Corynebacterium callunae DSM 20147.</title>
        <authorList>
            <person name="Ruckert C."/>
            <person name="Albersmeier A."/>
            <person name="Kalinowski J."/>
        </authorList>
    </citation>
    <scope>NUCLEOTIDE SEQUENCE [LARGE SCALE GENOMIC DNA]</scope>
    <source>
        <strain evidence="1 2">DSM 20147</strain>
    </source>
</reference>
<dbReference type="KEGG" id="ccn:H924_07280"/>
<name>M1UZ17_9CORY</name>
<organism evidence="1 2">
    <name type="scientific">Corynebacterium callunae DSM 20147</name>
    <dbReference type="NCBI Taxonomy" id="1121353"/>
    <lineage>
        <taxon>Bacteria</taxon>
        <taxon>Bacillati</taxon>
        <taxon>Actinomycetota</taxon>
        <taxon>Actinomycetes</taxon>
        <taxon>Mycobacteriales</taxon>
        <taxon>Corynebacteriaceae</taxon>
        <taxon>Corynebacterium</taxon>
    </lineage>
</organism>
<dbReference type="EMBL" id="CP004354">
    <property type="protein sequence ID" value="AGG66898.1"/>
    <property type="molecule type" value="Genomic_DNA"/>
</dbReference>
<dbReference type="PATRIC" id="fig|1121353.3.peg.1484"/>
<dbReference type="STRING" id="1121353.H924_07280"/>
<gene>
    <name evidence="1" type="ORF">H924_07280</name>
</gene>
<dbReference type="RefSeq" id="WP_015651329.1">
    <property type="nucleotide sequence ID" value="NC_020506.1"/>
</dbReference>
<evidence type="ECO:0000313" key="1">
    <source>
        <dbReference type="EMBL" id="AGG66898.1"/>
    </source>
</evidence>
<accession>M1UZ17</accession>
<keyword evidence="2" id="KW-1185">Reference proteome</keyword>
<proteinExistence type="predicted"/>
<dbReference type="AlphaFoldDB" id="M1UZ17"/>
<evidence type="ECO:0000313" key="2">
    <source>
        <dbReference type="Proteomes" id="UP000011760"/>
    </source>
</evidence>
<protein>
    <submittedName>
        <fullName evidence="1">Uncharacterized protein</fullName>
    </submittedName>
</protein>
<sequence>MTIAHSFTEDDLQEGETLTTNGNIIRGDYTIIRQNGGYRLLQNFDEHKLSRIHQKSLKQMRQKVDSLHKIMR</sequence>
<dbReference type="Proteomes" id="UP000011760">
    <property type="component" value="Chromosome"/>
</dbReference>
<dbReference type="HOGENOM" id="CLU_2715511_0_0_11"/>